<evidence type="ECO:0000313" key="2">
    <source>
        <dbReference type="Proteomes" id="UP000184485"/>
    </source>
</evidence>
<dbReference type="EMBL" id="FQUP01000001">
    <property type="protein sequence ID" value="SHF05959.1"/>
    <property type="molecule type" value="Genomic_DNA"/>
</dbReference>
<accession>A0A1M4YJN3</accession>
<organism evidence="1 2">
    <name type="scientific">Kaistia soli DSM 19436</name>
    <dbReference type="NCBI Taxonomy" id="1122133"/>
    <lineage>
        <taxon>Bacteria</taxon>
        <taxon>Pseudomonadati</taxon>
        <taxon>Pseudomonadota</taxon>
        <taxon>Alphaproteobacteria</taxon>
        <taxon>Hyphomicrobiales</taxon>
        <taxon>Kaistiaceae</taxon>
        <taxon>Kaistia</taxon>
    </lineage>
</organism>
<dbReference type="RefSeq" id="WP_073052083.1">
    <property type="nucleotide sequence ID" value="NZ_FQUP01000001.1"/>
</dbReference>
<keyword evidence="2" id="KW-1185">Reference proteome</keyword>
<dbReference type="STRING" id="1122133.SAMN02745157_1540"/>
<name>A0A1M4YJN3_9HYPH</name>
<sequence length="168" mass="16771">MTVTTIPILDGTGAAFDHTAIDDGSGNILLGRVAFTADGLTPVNPSSEEKQDAIIAAIAGLSASRWQSGPVVLTNADQALKAAGAAGVKNWATWGVLICDATWTANTVQIRDGTTVLFSLPLPAGAGYYPMPAGLALVGSAATALNIKAASAVTGVCTANFGGHFGSA</sequence>
<evidence type="ECO:0000313" key="1">
    <source>
        <dbReference type="EMBL" id="SHF05959.1"/>
    </source>
</evidence>
<protein>
    <submittedName>
        <fullName evidence="1">Uncharacterized protein</fullName>
    </submittedName>
</protein>
<dbReference type="AlphaFoldDB" id="A0A1M4YJN3"/>
<gene>
    <name evidence="1" type="ORF">SAMN02745157_1540</name>
</gene>
<dbReference type="Proteomes" id="UP000184485">
    <property type="component" value="Unassembled WGS sequence"/>
</dbReference>
<proteinExistence type="predicted"/>
<reference evidence="1 2" key="1">
    <citation type="submission" date="2016-11" db="EMBL/GenBank/DDBJ databases">
        <authorList>
            <person name="Jaros S."/>
            <person name="Januszkiewicz K."/>
            <person name="Wedrychowicz H."/>
        </authorList>
    </citation>
    <scope>NUCLEOTIDE SEQUENCE [LARGE SCALE GENOMIC DNA]</scope>
    <source>
        <strain evidence="1 2">DSM 19436</strain>
    </source>
</reference>